<dbReference type="Pfam" id="PF21344">
    <property type="entry name" value="Zn_ribbon_LysW"/>
    <property type="match status" value="1"/>
</dbReference>
<dbReference type="RefSeq" id="WP_199262272.1">
    <property type="nucleotide sequence ID" value="NZ_CP054140.1"/>
</dbReference>
<dbReference type="Gene3D" id="2.20.28.160">
    <property type="match status" value="1"/>
</dbReference>
<feature type="region of interest" description="Disordered" evidence="1">
    <location>
        <begin position="56"/>
        <end position="77"/>
    </location>
</feature>
<evidence type="ECO:0000256" key="1">
    <source>
        <dbReference type="SAM" id="MobiDB-lite"/>
    </source>
</evidence>
<dbReference type="InterPro" id="IPR005906">
    <property type="entry name" value="LysW"/>
</dbReference>
<proteinExistence type="predicted"/>
<reference evidence="2 3" key="1">
    <citation type="submission" date="2020-05" db="EMBL/GenBank/DDBJ databases">
        <title>Complete genome of Desulfobulbus oligotrophicus.</title>
        <authorList>
            <person name="Podar M."/>
        </authorList>
    </citation>
    <scope>NUCLEOTIDE SEQUENCE [LARGE SCALE GENOMIC DNA]</scope>
    <source>
        <strain evidence="2 3">Prop6</strain>
    </source>
</reference>
<dbReference type="Proteomes" id="UP000596092">
    <property type="component" value="Chromosome"/>
</dbReference>
<dbReference type="AlphaFoldDB" id="A0A7T5VEH4"/>
<dbReference type="EMBL" id="CP054140">
    <property type="protein sequence ID" value="QQG66272.1"/>
    <property type="molecule type" value="Genomic_DNA"/>
</dbReference>
<keyword evidence="3" id="KW-1185">Reference proteome</keyword>
<feature type="compositionally biased region" description="Acidic residues" evidence="1">
    <location>
        <begin position="57"/>
        <end position="77"/>
    </location>
</feature>
<evidence type="ECO:0008006" key="4">
    <source>
        <dbReference type="Google" id="ProtNLM"/>
    </source>
</evidence>
<accession>A0A7T5VEH4</accession>
<dbReference type="KEGG" id="dog:HP555_10565"/>
<evidence type="ECO:0000313" key="3">
    <source>
        <dbReference type="Proteomes" id="UP000596092"/>
    </source>
</evidence>
<evidence type="ECO:0000313" key="2">
    <source>
        <dbReference type="EMBL" id="QQG66272.1"/>
    </source>
</evidence>
<organism evidence="2 3">
    <name type="scientific">Desulfobulbus oligotrophicus</name>
    <dbReference type="NCBI Taxonomy" id="1909699"/>
    <lineage>
        <taxon>Bacteria</taxon>
        <taxon>Pseudomonadati</taxon>
        <taxon>Thermodesulfobacteriota</taxon>
        <taxon>Desulfobulbia</taxon>
        <taxon>Desulfobulbales</taxon>
        <taxon>Desulfobulbaceae</taxon>
        <taxon>Desulfobulbus</taxon>
    </lineage>
</organism>
<name>A0A7T5VEH4_9BACT</name>
<protein>
    <recommendedName>
        <fullName evidence="4">Lysine biosynthesis protein LysW</fullName>
    </recommendedName>
</protein>
<sequence>MVNRDNDEEDVQIEECVICGGDIVVDEFCEEEDMVYCNDCETEFLIRSLDPLRLEPMDIDPDDDIDALDDRYDEDYS</sequence>
<gene>
    <name evidence="2" type="ORF">HP555_10565</name>
</gene>